<proteinExistence type="predicted"/>
<dbReference type="EMBL" id="ML979137">
    <property type="protein sequence ID" value="KAF1914231.1"/>
    <property type="molecule type" value="Genomic_DNA"/>
</dbReference>
<gene>
    <name evidence="1" type="ORF">BDU57DRAFT_452882</name>
</gene>
<sequence length="252" mass="28433">MCAQRFNPWDLDVSHDEELPDYEADEAPAYEDSLVDEVLARYDLRQYDRKTRVLRACGTWAASGYRITRNSFRVFSKKPEMEVGYTAPDLRQRSIAAVGFDKDGPLPWCPRAHVDYMDSNGVVTVHKMEARNFEDWTMTLDGRRYEWSVATQPWSLVLREVGASVIIARFTYSPFGTRAMRGAEVGELLVFRDGLTAAANGHDVVVCSLMVALGHMEKMGRMYHNPEVWRAGAMTREHIPANGASSASVSMV</sequence>
<accession>A0A6A5QF14</accession>
<evidence type="ECO:0000313" key="2">
    <source>
        <dbReference type="Proteomes" id="UP000800096"/>
    </source>
</evidence>
<evidence type="ECO:0000313" key="1">
    <source>
        <dbReference type="EMBL" id="KAF1914231.1"/>
    </source>
</evidence>
<dbReference type="OrthoDB" id="3941101at2759"/>
<dbReference type="AlphaFoldDB" id="A0A6A5QF14"/>
<protein>
    <submittedName>
        <fullName evidence="1">Uncharacterized protein</fullName>
    </submittedName>
</protein>
<keyword evidence="2" id="KW-1185">Reference proteome</keyword>
<dbReference type="Proteomes" id="UP000800096">
    <property type="component" value="Unassembled WGS sequence"/>
</dbReference>
<organism evidence="1 2">
    <name type="scientific">Ampelomyces quisqualis</name>
    <name type="common">Powdery mildew agent</name>
    <dbReference type="NCBI Taxonomy" id="50730"/>
    <lineage>
        <taxon>Eukaryota</taxon>
        <taxon>Fungi</taxon>
        <taxon>Dikarya</taxon>
        <taxon>Ascomycota</taxon>
        <taxon>Pezizomycotina</taxon>
        <taxon>Dothideomycetes</taxon>
        <taxon>Pleosporomycetidae</taxon>
        <taxon>Pleosporales</taxon>
        <taxon>Pleosporineae</taxon>
        <taxon>Phaeosphaeriaceae</taxon>
        <taxon>Ampelomyces</taxon>
    </lineage>
</organism>
<name>A0A6A5QF14_AMPQU</name>
<reference evidence="1" key="1">
    <citation type="journal article" date="2020" name="Stud. Mycol.">
        <title>101 Dothideomycetes genomes: a test case for predicting lifestyles and emergence of pathogens.</title>
        <authorList>
            <person name="Haridas S."/>
            <person name="Albert R."/>
            <person name="Binder M."/>
            <person name="Bloem J."/>
            <person name="Labutti K."/>
            <person name="Salamov A."/>
            <person name="Andreopoulos B."/>
            <person name="Baker S."/>
            <person name="Barry K."/>
            <person name="Bills G."/>
            <person name="Bluhm B."/>
            <person name="Cannon C."/>
            <person name="Castanera R."/>
            <person name="Culley D."/>
            <person name="Daum C."/>
            <person name="Ezra D."/>
            <person name="Gonzalez J."/>
            <person name="Henrissat B."/>
            <person name="Kuo A."/>
            <person name="Liang C."/>
            <person name="Lipzen A."/>
            <person name="Lutzoni F."/>
            <person name="Magnuson J."/>
            <person name="Mondo S."/>
            <person name="Nolan M."/>
            <person name="Ohm R."/>
            <person name="Pangilinan J."/>
            <person name="Park H.-J."/>
            <person name="Ramirez L."/>
            <person name="Alfaro M."/>
            <person name="Sun H."/>
            <person name="Tritt A."/>
            <person name="Yoshinaga Y."/>
            <person name="Zwiers L.-H."/>
            <person name="Turgeon B."/>
            <person name="Goodwin S."/>
            <person name="Spatafora J."/>
            <person name="Crous P."/>
            <person name="Grigoriev I."/>
        </authorList>
    </citation>
    <scope>NUCLEOTIDE SEQUENCE</scope>
    <source>
        <strain evidence="1">HMLAC05119</strain>
    </source>
</reference>